<dbReference type="Proteomes" id="UP001198862">
    <property type="component" value="Unassembled WGS sequence"/>
</dbReference>
<evidence type="ECO:0008006" key="3">
    <source>
        <dbReference type="Google" id="ProtNLM"/>
    </source>
</evidence>
<name>A0ABS8L1X6_9HYPH</name>
<dbReference type="EMBL" id="JAJISD010000014">
    <property type="protein sequence ID" value="MCC8432341.1"/>
    <property type="molecule type" value="Genomic_DNA"/>
</dbReference>
<proteinExistence type="predicted"/>
<dbReference type="RefSeq" id="WP_230553761.1">
    <property type="nucleotide sequence ID" value="NZ_JAJISD010000014.1"/>
</dbReference>
<evidence type="ECO:0000313" key="1">
    <source>
        <dbReference type="EMBL" id="MCC8432341.1"/>
    </source>
</evidence>
<evidence type="ECO:0000313" key="2">
    <source>
        <dbReference type="Proteomes" id="UP001198862"/>
    </source>
</evidence>
<keyword evidence="2" id="KW-1185">Reference proteome</keyword>
<comment type="caution">
    <text evidence="1">The sequence shown here is derived from an EMBL/GenBank/DDBJ whole genome shotgun (WGS) entry which is preliminary data.</text>
</comment>
<gene>
    <name evidence="1" type="ORF">LJ725_25480</name>
</gene>
<protein>
    <recommendedName>
        <fullName evidence="3">Tetratricopeptide repeat protein</fullName>
    </recommendedName>
</protein>
<reference evidence="1 2" key="1">
    <citation type="submission" date="2021-11" db="EMBL/GenBank/DDBJ databases">
        <authorList>
            <person name="Lee D.-H."/>
            <person name="Kim S.-B."/>
        </authorList>
    </citation>
    <scope>NUCLEOTIDE SEQUENCE [LARGE SCALE GENOMIC DNA]</scope>
    <source>
        <strain evidence="1 2">KCTC 52223</strain>
    </source>
</reference>
<accession>A0ABS8L1X6</accession>
<organism evidence="1 2">
    <name type="scientific">Reyranella aquatilis</name>
    <dbReference type="NCBI Taxonomy" id="2035356"/>
    <lineage>
        <taxon>Bacteria</taxon>
        <taxon>Pseudomonadati</taxon>
        <taxon>Pseudomonadota</taxon>
        <taxon>Alphaproteobacteria</taxon>
        <taxon>Hyphomicrobiales</taxon>
        <taxon>Reyranellaceae</taxon>
        <taxon>Reyranella</taxon>
    </lineage>
</organism>
<sequence length="80" mass="8648">MSSLDDAVRVASALREQKKYPEAIDLLQRALAAAAPDDFHRLAANREGVRAAEEAGLPAVAKRFADAIAIRDEEGEEEEA</sequence>